<feature type="compositionally biased region" description="Basic and acidic residues" evidence="1">
    <location>
        <begin position="1"/>
        <end position="10"/>
    </location>
</feature>
<accession>A0A6J4RF70</accession>
<name>A0A6J4RF70_9ACTN</name>
<organism evidence="2">
    <name type="scientific">uncultured Solirubrobacteraceae bacterium</name>
    <dbReference type="NCBI Taxonomy" id="1162706"/>
    <lineage>
        <taxon>Bacteria</taxon>
        <taxon>Bacillati</taxon>
        <taxon>Actinomycetota</taxon>
        <taxon>Thermoleophilia</taxon>
        <taxon>Solirubrobacterales</taxon>
        <taxon>Solirubrobacteraceae</taxon>
        <taxon>environmental samples</taxon>
    </lineage>
</organism>
<feature type="non-terminal residue" evidence="2">
    <location>
        <position position="133"/>
    </location>
</feature>
<feature type="non-terminal residue" evidence="2">
    <location>
        <position position="1"/>
    </location>
</feature>
<keyword evidence="2" id="KW-0560">Oxidoreductase</keyword>
<evidence type="ECO:0000256" key="1">
    <source>
        <dbReference type="SAM" id="MobiDB-lite"/>
    </source>
</evidence>
<evidence type="ECO:0000313" key="2">
    <source>
        <dbReference type="EMBL" id="CAA9472079.1"/>
    </source>
</evidence>
<dbReference type="GO" id="GO:0033743">
    <property type="term" value="F:peptide-methionine (R)-S-oxide reductase activity"/>
    <property type="evidence" value="ECO:0007669"/>
    <property type="project" value="UniProtKB-EC"/>
</dbReference>
<proteinExistence type="predicted"/>
<reference evidence="2" key="1">
    <citation type="submission" date="2020-02" db="EMBL/GenBank/DDBJ databases">
        <authorList>
            <person name="Meier V. D."/>
        </authorList>
    </citation>
    <scope>NUCLEOTIDE SEQUENCE</scope>
    <source>
        <strain evidence="2">AVDCRST_MAG65</strain>
    </source>
</reference>
<protein>
    <submittedName>
        <fullName evidence="2">Peptide-methionine (R)-S-oxide reductase MsrB</fullName>
        <ecNumber evidence="2">1.8.4.12</ecNumber>
    </submittedName>
</protein>
<gene>
    <name evidence="2" type="ORF">AVDCRST_MAG65-843</name>
</gene>
<feature type="region of interest" description="Disordered" evidence="1">
    <location>
        <begin position="1"/>
        <end position="40"/>
    </location>
</feature>
<dbReference type="EC" id="1.8.4.12" evidence="2"/>
<dbReference type="AlphaFoldDB" id="A0A6J4RF70"/>
<sequence>GEQGHQDGRGVARGAHSGPIRGPSTGRHRAGVHRPLLERARRRHLPLRGLRDRALQLGHQVRLGHRLAQLHRAGGGRGGRDARGQRLRHGAHRSGLPHLRRTPRARVPGRSARPGRPALLHQLGGARARAQGL</sequence>
<feature type="region of interest" description="Disordered" evidence="1">
    <location>
        <begin position="70"/>
        <end position="117"/>
    </location>
</feature>
<dbReference type="EMBL" id="CADCVL010000142">
    <property type="protein sequence ID" value="CAA9472079.1"/>
    <property type="molecule type" value="Genomic_DNA"/>
</dbReference>